<accession>A0A2R4WLM9</accession>
<feature type="domain" description="Depolymerase 2 capsule K5-specific C-terminal" evidence="2">
    <location>
        <begin position="460"/>
        <end position="524"/>
    </location>
</feature>
<name>A0A2R4WLM9_9HYPH</name>
<dbReference type="AlphaFoldDB" id="A0A2R4WLM9"/>
<reference evidence="3 4" key="1">
    <citation type="submission" date="2018-04" db="EMBL/GenBank/DDBJ databases">
        <title>Methylobacterium sp. PR1016A genome.</title>
        <authorList>
            <person name="Park W."/>
        </authorList>
    </citation>
    <scope>NUCLEOTIDE SEQUENCE [LARGE SCALE GENOMIC DNA]</scope>
    <source>
        <strain evidence="3 4">PR1016A</strain>
    </source>
</reference>
<sequence>MPRAANLRVALALSTALVPAAAMPRDLPAYRGPVDTGTGLYRSLLDWFSDRANVLAFPGADLSQKFAAACAALPSTGGTIYLPKGMPPANGRLVCNGKSVSLKGDGPGVSQIVFTSAAAGAAGTALSPGDALRPITIDGLTLTTAVDQVNGNAAITLRYGSAPSSIFKGPRVTNVEIAGAGNNATYWDRGIDAYNIWGFDFHGLNIRGKDVGGATAFPSAGMGAAISITGENGGGCSDGKISGVNAVFARYVGYVSGDCEGLHWTDNTGVPVDQGITWPDAKGYPGFFISNNHFNTFSTAIAISGAQQGFITGNLLYKWTGSAQDWRGIVLGTAVGGGTTYYATDNIVRGNTLFGYSGGGAAGGSSVGLDASGGDGNMIAVNRFVRMDWVFNFGGIGSTNVVTDNTAVATGSGWQKNIGFNTISRNNVPVAAGNDPNYIPFGTGSATFNVGAWFQKVFYTNNPSTAVTMTDFTNAEVGRQITIIAQDANTTIANNARIRLKGGTNMTMVSGASLTLLNTGSYWQEIGRSQ</sequence>
<dbReference type="SUPFAM" id="SSF51126">
    <property type="entry name" value="Pectin lyase-like"/>
    <property type="match status" value="1"/>
</dbReference>
<dbReference type="Pfam" id="PF25692">
    <property type="entry name" value="Phage_depo_C"/>
    <property type="match status" value="1"/>
</dbReference>
<dbReference type="EMBL" id="CP028843">
    <property type="protein sequence ID" value="AWB22440.1"/>
    <property type="molecule type" value="Genomic_DNA"/>
</dbReference>
<evidence type="ECO:0000256" key="1">
    <source>
        <dbReference type="SAM" id="SignalP"/>
    </source>
</evidence>
<dbReference type="OrthoDB" id="8237980at2"/>
<dbReference type="Proteomes" id="UP000244755">
    <property type="component" value="Chromosome 1"/>
</dbReference>
<evidence type="ECO:0000259" key="2">
    <source>
        <dbReference type="Pfam" id="PF25692"/>
    </source>
</evidence>
<keyword evidence="1" id="KW-0732">Signal</keyword>
<feature type="signal peptide" evidence="1">
    <location>
        <begin position="1"/>
        <end position="22"/>
    </location>
</feature>
<evidence type="ECO:0000313" key="3">
    <source>
        <dbReference type="EMBL" id="AWB22440.1"/>
    </source>
</evidence>
<proteinExistence type="predicted"/>
<keyword evidence="4" id="KW-1185">Reference proteome</keyword>
<dbReference type="InterPro" id="IPR057996">
    <property type="entry name" value="K52_C"/>
</dbReference>
<dbReference type="KEGG" id="mee:DA075_17220"/>
<evidence type="ECO:0000313" key="4">
    <source>
        <dbReference type="Proteomes" id="UP000244755"/>
    </source>
</evidence>
<dbReference type="InterPro" id="IPR011050">
    <property type="entry name" value="Pectin_lyase_fold/virulence"/>
</dbReference>
<organism evidence="3 4">
    <name type="scientific">Methylobacterium currus</name>
    <dbReference type="NCBI Taxonomy" id="2051553"/>
    <lineage>
        <taxon>Bacteria</taxon>
        <taxon>Pseudomonadati</taxon>
        <taxon>Pseudomonadota</taxon>
        <taxon>Alphaproteobacteria</taxon>
        <taxon>Hyphomicrobiales</taxon>
        <taxon>Methylobacteriaceae</taxon>
        <taxon>Methylobacterium</taxon>
    </lineage>
</organism>
<protein>
    <recommendedName>
        <fullName evidence="2">Depolymerase 2 capsule K5-specific C-terminal domain-containing protein</fullName>
    </recommendedName>
</protein>
<dbReference type="RefSeq" id="WP_099954274.1">
    <property type="nucleotide sequence ID" value="NZ_CP028843.1"/>
</dbReference>
<feature type="chain" id="PRO_5015358156" description="Depolymerase 2 capsule K5-specific C-terminal domain-containing protein" evidence="1">
    <location>
        <begin position="23"/>
        <end position="530"/>
    </location>
</feature>
<gene>
    <name evidence="3" type="ORF">DA075_17220</name>
</gene>